<dbReference type="Proteomes" id="UP001419268">
    <property type="component" value="Unassembled WGS sequence"/>
</dbReference>
<keyword evidence="2" id="KW-1185">Reference proteome</keyword>
<accession>A0AAP0KRT0</accession>
<evidence type="ECO:0000313" key="1">
    <source>
        <dbReference type="EMBL" id="KAK9157527.1"/>
    </source>
</evidence>
<evidence type="ECO:0000313" key="2">
    <source>
        <dbReference type="Proteomes" id="UP001419268"/>
    </source>
</evidence>
<organism evidence="1 2">
    <name type="scientific">Stephania cephalantha</name>
    <dbReference type="NCBI Taxonomy" id="152367"/>
    <lineage>
        <taxon>Eukaryota</taxon>
        <taxon>Viridiplantae</taxon>
        <taxon>Streptophyta</taxon>
        <taxon>Embryophyta</taxon>
        <taxon>Tracheophyta</taxon>
        <taxon>Spermatophyta</taxon>
        <taxon>Magnoliopsida</taxon>
        <taxon>Ranunculales</taxon>
        <taxon>Menispermaceae</taxon>
        <taxon>Menispermoideae</taxon>
        <taxon>Cissampelideae</taxon>
        <taxon>Stephania</taxon>
    </lineage>
</organism>
<dbReference type="EMBL" id="JBBNAG010000002">
    <property type="protein sequence ID" value="KAK9157527.1"/>
    <property type="molecule type" value="Genomic_DNA"/>
</dbReference>
<comment type="caution">
    <text evidence="1">The sequence shown here is derived from an EMBL/GenBank/DDBJ whole genome shotgun (WGS) entry which is preliminary data.</text>
</comment>
<dbReference type="AlphaFoldDB" id="A0AAP0KRT0"/>
<proteinExistence type="predicted"/>
<reference evidence="1 2" key="1">
    <citation type="submission" date="2024-01" db="EMBL/GenBank/DDBJ databases">
        <title>Genome assemblies of Stephania.</title>
        <authorList>
            <person name="Yang L."/>
        </authorList>
    </citation>
    <scope>NUCLEOTIDE SEQUENCE [LARGE SCALE GENOMIC DNA]</scope>
    <source>
        <strain evidence="1">JXDWG</strain>
        <tissue evidence="1">Leaf</tissue>
    </source>
</reference>
<sequence length="94" mass="10140">MYGKCRLLGLARKKFDEIPDRDVMSYNAVLGAHAMAEVDEGSKVSLERSGLSGVVVVVEGAIGELKSSEEEKKQMIYGQDVTGHDVTVVAAGRR</sequence>
<gene>
    <name evidence="1" type="ORF">Scep_004101</name>
</gene>
<protein>
    <submittedName>
        <fullName evidence="1">Uncharacterized protein</fullName>
    </submittedName>
</protein>
<name>A0AAP0KRT0_9MAGN</name>